<accession>B9SG64</accession>
<gene>
    <name evidence="2" type="ORF">RCOM_1085980</name>
</gene>
<dbReference type="AlphaFoldDB" id="B9SG64"/>
<proteinExistence type="predicted"/>
<dbReference type="InParanoid" id="B9SG64"/>
<reference evidence="3" key="1">
    <citation type="journal article" date="2010" name="Nat. Biotechnol.">
        <title>Draft genome sequence of the oilseed species Ricinus communis.</title>
        <authorList>
            <person name="Chan A.P."/>
            <person name="Crabtree J."/>
            <person name="Zhao Q."/>
            <person name="Lorenzi H."/>
            <person name="Orvis J."/>
            <person name="Puiu D."/>
            <person name="Melake-Berhan A."/>
            <person name="Jones K.M."/>
            <person name="Redman J."/>
            <person name="Chen G."/>
            <person name="Cahoon E.B."/>
            <person name="Gedil M."/>
            <person name="Stanke M."/>
            <person name="Haas B.J."/>
            <person name="Wortman J.R."/>
            <person name="Fraser-Liggett C.M."/>
            <person name="Ravel J."/>
            <person name="Rabinowicz P.D."/>
        </authorList>
    </citation>
    <scope>NUCLEOTIDE SEQUENCE [LARGE SCALE GENOMIC DNA]</scope>
    <source>
        <strain evidence="3">cv. Hale</strain>
    </source>
</reference>
<organism evidence="2 3">
    <name type="scientific">Ricinus communis</name>
    <name type="common">Castor bean</name>
    <dbReference type="NCBI Taxonomy" id="3988"/>
    <lineage>
        <taxon>Eukaryota</taxon>
        <taxon>Viridiplantae</taxon>
        <taxon>Streptophyta</taxon>
        <taxon>Embryophyta</taxon>
        <taxon>Tracheophyta</taxon>
        <taxon>Spermatophyta</taxon>
        <taxon>Magnoliopsida</taxon>
        <taxon>eudicotyledons</taxon>
        <taxon>Gunneridae</taxon>
        <taxon>Pentapetalae</taxon>
        <taxon>rosids</taxon>
        <taxon>fabids</taxon>
        <taxon>Malpighiales</taxon>
        <taxon>Euphorbiaceae</taxon>
        <taxon>Acalyphoideae</taxon>
        <taxon>Acalypheae</taxon>
        <taxon>Ricinus</taxon>
    </lineage>
</organism>
<keyword evidence="3" id="KW-1185">Reference proteome</keyword>
<name>B9SG64_RICCO</name>
<protein>
    <submittedName>
        <fullName evidence="2">Uncharacterized protein</fullName>
    </submittedName>
</protein>
<evidence type="ECO:0000256" key="1">
    <source>
        <dbReference type="SAM" id="MobiDB-lite"/>
    </source>
</evidence>
<feature type="region of interest" description="Disordered" evidence="1">
    <location>
        <begin position="1"/>
        <end position="20"/>
    </location>
</feature>
<sequence length="93" mass="9773">MTTANKSSYTQTRQWPTTPATASCCWVSTSAAAIDASMANDTSSCYKRIMVTTATRSRPLLLPQTRHGFATAGSPAAAVAGSLMLLLGRFNNG</sequence>
<dbReference type="PROSITE" id="PS51257">
    <property type="entry name" value="PROKAR_LIPOPROTEIN"/>
    <property type="match status" value="1"/>
</dbReference>
<evidence type="ECO:0000313" key="3">
    <source>
        <dbReference type="Proteomes" id="UP000008311"/>
    </source>
</evidence>
<dbReference type="Proteomes" id="UP000008311">
    <property type="component" value="Unassembled WGS sequence"/>
</dbReference>
<evidence type="ECO:0000313" key="2">
    <source>
        <dbReference type="EMBL" id="EEF37390.1"/>
    </source>
</evidence>
<dbReference type="EMBL" id="EQ973949">
    <property type="protein sequence ID" value="EEF37390.1"/>
    <property type="molecule type" value="Genomic_DNA"/>
</dbReference>